<dbReference type="GO" id="GO:0008616">
    <property type="term" value="P:tRNA queuosine(34) biosynthetic process"/>
    <property type="evidence" value="ECO:0007669"/>
    <property type="project" value="UniProtKB-KW"/>
</dbReference>
<evidence type="ECO:0000256" key="3">
    <source>
        <dbReference type="ARBA" id="ARBA00022691"/>
    </source>
</evidence>
<dbReference type="GO" id="GO:0051075">
    <property type="term" value="F:S-adenosylmethionine:tRNA ribosyltransferase-isomerase activity"/>
    <property type="evidence" value="ECO:0007669"/>
    <property type="project" value="TreeGrafter"/>
</dbReference>
<dbReference type="Gene3D" id="2.40.10.240">
    <property type="entry name" value="QueA-like"/>
    <property type="match status" value="1"/>
</dbReference>
<organism evidence="5 6">
    <name type="scientific">Geodia barretti</name>
    <name type="common">Barrett's horny sponge</name>
    <dbReference type="NCBI Taxonomy" id="519541"/>
    <lineage>
        <taxon>Eukaryota</taxon>
        <taxon>Metazoa</taxon>
        <taxon>Porifera</taxon>
        <taxon>Demospongiae</taxon>
        <taxon>Heteroscleromorpha</taxon>
        <taxon>Tetractinellida</taxon>
        <taxon>Astrophorina</taxon>
        <taxon>Geodiidae</taxon>
        <taxon>Geodia</taxon>
    </lineage>
</organism>
<dbReference type="AlphaFoldDB" id="A0AA35TPW9"/>
<proteinExistence type="inferred from homology"/>
<dbReference type="FunFam" id="2.40.10.240:FF:000002">
    <property type="entry name" value="S-adenosylmethionine:tRNA ribosyltransferase-isomerase"/>
    <property type="match status" value="1"/>
</dbReference>
<accession>A0AA35TPW9</accession>
<dbReference type="EMBL" id="CASHTH010003952">
    <property type="protein sequence ID" value="CAI8051604.1"/>
    <property type="molecule type" value="Genomic_DNA"/>
</dbReference>
<evidence type="ECO:0000256" key="4">
    <source>
        <dbReference type="ARBA" id="ARBA00022785"/>
    </source>
</evidence>
<dbReference type="InterPro" id="IPR036100">
    <property type="entry name" value="QueA_sf"/>
</dbReference>
<protein>
    <submittedName>
        <fullName evidence="5">S-adenosylmethionine:tRNA ribosyltransferase-isomerase</fullName>
    </submittedName>
</protein>
<dbReference type="HAMAP" id="MF_00113">
    <property type="entry name" value="QueA"/>
    <property type="match status" value="1"/>
</dbReference>
<evidence type="ECO:0000313" key="6">
    <source>
        <dbReference type="Proteomes" id="UP001174909"/>
    </source>
</evidence>
<dbReference type="InterPro" id="IPR042118">
    <property type="entry name" value="QueA_dom1"/>
</dbReference>
<dbReference type="Gene3D" id="3.40.1780.10">
    <property type="entry name" value="QueA-like"/>
    <property type="match status" value="1"/>
</dbReference>
<name>A0AA35TPW9_GEOBA</name>
<dbReference type="Proteomes" id="UP001174909">
    <property type="component" value="Unassembled WGS sequence"/>
</dbReference>
<comment type="caution">
    <text evidence="5">The sequence shown here is derived from an EMBL/GenBank/DDBJ whole genome shotgun (WGS) entry which is preliminary data.</text>
</comment>
<dbReference type="PANTHER" id="PTHR30307">
    <property type="entry name" value="S-ADENOSYLMETHIONINE:TRNA RIBOSYLTRANSFERASE-ISOMERASE"/>
    <property type="match status" value="1"/>
</dbReference>
<evidence type="ECO:0000256" key="2">
    <source>
        <dbReference type="ARBA" id="ARBA00022679"/>
    </source>
</evidence>
<keyword evidence="1" id="KW-0963">Cytoplasm</keyword>
<dbReference type="NCBIfam" id="TIGR00113">
    <property type="entry name" value="queA"/>
    <property type="match status" value="1"/>
</dbReference>
<sequence>MMRTSDFDYHLPEERIAQAPAEPRDSSRLLVLPRFATGPANAGEIQHRTFQQLLDYLRPGDLMVFNRSRVIPARLHGTEVHSGARVEVLLVRQQEPNIWQALGRPGRRLRVGAEVVIGTDVEGGESSSARIEVIAAHQNGLRTVRLSDDNALEHLGELPLPPYIKETPRDPGRYQTVYADVPGSVAAPTAGLHFTDRLLADIRAVGVSTEWVTLHVGLDTFRPVHSEDIAEHQIHTEWYELPADTAEAINTTRQSGGRVIAVGTTTVRTLEQVAQDANTANLDSIGPATGDASLFILPGHRFRLVDGMLTNFHLPRSTLLDAGVCLRRTRARVGRLPDCGCRRLPLLLVRRRHAHLVRWYQKLTS</sequence>
<keyword evidence="6" id="KW-1185">Reference proteome</keyword>
<dbReference type="PANTHER" id="PTHR30307:SF0">
    <property type="entry name" value="S-ADENOSYLMETHIONINE:TRNA RIBOSYLTRANSFERASE-ISOMERASE"/>
    <property type="match status" value="1"/>
</dbReference>
<dbReference type="InterPro" id="IPR042119">
    <property type="entry name" value="QueA_dom2"/>
</dbReference>
<evidence type="ECO:0000313" key="5">
    <source>
        <dbReference type="EMBL" id="CAI8051604.1"/>
    </source>
</evidence>
<dbReference type="Pfam" id="PF02547">
    <property type="entry name" value="Queuosine_synth"/>
    <property type="match status" value="1"/>
</dbReference>
<keyword evidence="4" id="KW-0671">Queuosine biosynthesis</keyword>
<dbReference type="InterPro" id="IPR003699">
    <property type="entry name" value="QueA"/>
</dbReference>
<evidence type="ECO:0000256" key="1">
    <source>
        <dbReference type="ARBA" id="ARBA00022490"/>
    </source>
</evidence>
<dbReference type="SUPFAM" id="SSF111337">
    <property type="entry name" value="QueA-like"/>
    <property type="match status" value="1"/>
</dbReference>
<keyword evidence="2" id="KW-0808">Transferase</keyword>
<dbReference type="NCBIfam" id="NF001140">
    <property type="entry name" value="PRK00147.1"/>
    <property type="match status" value="1"/>
</dbReference>
<keyword evidence="3" id="KW-0949">S-adenosyl-L-methionine</keyword>
<reference evidence="5" key="1">
    <citation type="submission" date="2023-03" db="EMBL/GenBank/DDBJ databases">
        <authorList>
            <person name="Steffen K."/>
            <person name="Cardenas P."/>
        </authorList>
    </citation>
    <scope>NUCLEOTIDE SEQUENCE</scope>
</reference>
<gene>
    <name evidence="5" type="ORF">GBAR_LOCUS28244</name>
</gene>